<dbReference type="Gene3D" id="3.40.50.150">
    <property type="entry name" value="Vaccinia Virus protein VP39"/>
    <property type="match status" value="1"/>
</dbReference>
<dbReference type="OrthoDB" id="1606438at2759"/>
<dbReference type="InterPro" id="IPR012967">
    <property type="entry name" value="COMT_dimerisation"/>
</dbReference>
<evidence type="ECO:0000256" key="1">
    <source>
        <dbReference type="ARBA" id="ARBA00022603"/>
    </source>
</evidence>
<organism evidence="7 8">
    <name type="scientific">Turnera subulata</name>
    <dbReference type="NCBI Taxonomy" id="218843"/>
    <lineage>
        <taxon>Eukaryota</taxon>
        <taxon>Viridiplantae</taxon>
        <taxon>Streptophyta</taxon>
        <taxon>Embryophyta</taxon>
        <taxon>Tracheophyta</taxon>
        <taxon>Spermatophyta</taxon>
        <taxon>Magnoliopsida</taxon>
        <taxon>eudicotyledons</taxon>
        <taxon>Gunneridae</taxon>
        <taxon>Pentapetalae</taxon>
        <taxon>rosids</taxon>
        <taxon>fabids</taxon>
        <taxon>Malpighiales</taxon>
        <taxon>Passifloraceae</taxon>
        <taxon>Turnera</taxon>
    </lineage>
</organism>
<dbReference type="InterPro" id="IPR016461">
    <property type="entry name" value="COMT-like"/>
</dbReference>
<evidence type="ECO:0000256" key="2">
    <source>
        <dbReference type="ARBA" id="ARBA00022679"/>
    </source>
</evidence>
<dbReference type="SUPFAM" id="SSF53335">
    <property type="entry name" value="S-adenosyl-L-methionine-dependent methyltransferases"/>
    <property type="match status" value="1"/>
</dbReference>
<reference evidence="7" key="2">
    <citation type="journal article" date="2023" name="Plants (Basel)">
        <title>Annotation of the Turnera subulata (Passifloraceae) Draft Genome Reveals the S-Locus Evolved after the Divergence of Turneroideae from Passifloroideae in a Stepwise Manner.</title>
        <authorList>
            <person name="Henning P.M."/>
            <person name="Roalson E.H."/>
            <person name="Mir W."/>
            <person name="McCubbin A.G."/>
            <person name="Shore J.S."/>
        </authorList>
    </citation>
    <scope>NUCLEOTIDE SEQUENCE</scope>
    <source>
        <strain evidence="7">F60SS</strain>
    </source>
</reference>
<dbReference type="EMBL" id="JAKUCV010006323">
    <property type="protein sequence ID" value="KAJ4827824.1"/>
    <property type="molecule type" value="Genomic_DNA"/>
</dbReference>
<feature type="domain" description="O-methyltransferase dimerisation" evidence="6">
    <location>
        <begin position="34"/>
        <end position="79"/>
    </location>
</feature>
<dbReference type="GO" id="GO:0046983">
    <property type="term" value="F:protein dimerization activity"/>
    <property type="evidence" value="ECO:0007669"/>
    <property type="project" value="InterPro"/>
</dbReference>
<dbReference type="PROSITE" id="PS51683">
    <property type="entry name" value="SAM_OMT_II"/>
    <property type="match status" value="1"/>
</dbReference>
<keyword evidence="1" id="KW-0489">Methyltransferase</keyword>
<evidence type="ECO:0000313" key="7">
    <source>
        <dbReference type="EMBL" id="KAJ4827824.1"/>
    </source>
</evidence>
<dbReference type="GO" id="GO:0008171">
    <property type="term" value="F:O-methyltransferase activity"/>
    <property type="evidence" value="ECO:0007669"/>
    <property type="project" value="InterPro"/>
</dbReference>
<feature type="non-terminal residue" evidence="7">
    <location>
        <position position="246"/>
    </location>
</feature>
<dbReference type="InterPro" id="IPR001077">
    <property type="entry name" value="COMT_C"/>
</dbReference>
<evidence type="ECO:0000259" key="5">
    <source>
        <dbReference type="Pfam" id="PF00891"/>
    </source>
</evidence>
<sequence length="246" mass="27168">EQQNKQIKKSTTNMNSPPYPELAKQEEETFSYAMQLACGSVLPTAMKTAIELGFFDIIAKVGAGAKLSAMDIAAELPTNNPDAPIFISRRKCYQASRKRPTSPGGGVKLFNGIQTRLYFLLPVAKCLAPDDDGVSLGPMLTFLQDKAFMESWPALKDSILEGGIAFHGVHGMSLYEYPNKDPRFGRLFDKFLINHSTKVIRKLLESYKGFEQVEQLIDIGGGSAVTLNIITSKYPQIKGVNFDLPR</sequence>
<protein>
    <recommendedName>
        <fullName evidence="9">O-methyltransferase domain-containing protein</fullName>
    </recommendedName>
</protein>
<dbReference type="Pfam" id="PF00891">
    <property type="entry name" value="Methyltransf_2"/>
    <property type="match status" value="1"/>
</dbReference>
<dbReference type="InterPro" id="IPR029063">
    <property type="entry name" value="SAM-dependent_MTases_sf"/>
</dbReference>
<keyword evidence="3" id="KW-0949">S-adenosyl-L-methionine</keyword>
<dbReference type="InterPro" id="IPR036388">
    <property type="entry name" value="WH-like_DNA-bd_sf"/>
</dbReference>
<keyword evidence="2" id="KW-0808">Transferase</keyword>
<dbReference type="AlphaFoldDB" id="A0A9Q0FAD0"/>
<dbReference type="GO" id="GO:0032259">
    <property type="term" value="P:methylation"/>
    <property type="evidence" value="ECO:0007669"/>
    <property type="project" value="UniProtKB-KW"/>
</dbReference>
<evidence type="ECO:0000259" key="6">
    <source>
        <dbReference type="Pfam" id="PF08100"/>
    </source>
</evidence>
<gene>
    <name evidence="7" type="ORF">Tsubulata_017135</name>
</gene>
<name>A0A9Q0FAD0_9ROSI</name>
<dbReference type="InterPro" id="IPR036390">
    <property type="entry name" value="WH_DNA-bd_sf"/>
</dbReference>
<dbReference type="SUPFAM" id="SSF46785">
    <property type="entry name" value="Winged helix' DNA-binding domain"/>
    <property type="match status" value="1"/>
</dbReference>
<dbReference type="Gene3D" id="1.10.10.10">
    <property type="entry name" value="Winged helix-like DNA-binding domain superfamily/Winged helix DNA-binding domain"/>
    <property type="match status" value="1"/>
</dbReference>
<evidence type="ECO:0008006" key="9">
    <source>
        <dbReference type="Google" id="ProtNLM"/>
    </source>
</evidence>
<dbReference type="Pfam" id="PF08100">
    <property type="entry name" value="Dimerisation"/>
    <property type="match status" value="1"/>
</dbReference>
<feature type="non-terminal residue" evidence="7">
    <location>
        <position position="1"/>
    </location>
</feature>
<accession>A0A9Q0FAD0</accession>
<dbReference type="Proteomes" id="UP001141552">
    <property type="component" value="Unassembled WGS sequence"/>
</dbReference>
<feature type="domain" description="O-methyltransferase C-terminal" evidence="5">
    <location>
        <begin position="152"/>
        <end position="245"/>
    </location>
</feature>
<evidence type="ECO:0000256" key="3">
    <source>
        <dbReference type="ARBA" id="ARBA00022691"/>
    </source>
</evidence>
<feature type="compositionally biased region" description="Polar residues" evidence="4">
    <location>
        <begin position="1"/>
        <end position="16"/>
    </location>
</feature>
<feature type="region of interest" description="Disordered" evidence="4">
    <location>
        <begin position="1"/>
        <end position="22"/>
    </location>
</feature>
<evidence type="ECO:0000256" key="4">
    <source>
        <dbReference type="SAM" id="MobiDB-lite"/>
    </source>
</evidence>
<proteinExistence type="predicted"/>
<comment type="caution">
    <text evidence="7">The sequence shown here is derived from an EMBL/GenBank/DDBJ whole genome shotgun (WGS) entry which is preliminary data.</text>
</comment>
<dbReference type="PANTHER" id="PTHR11746">
    <property type="entry name" value="O-METHYLTRANSFERASE"/>
    <property type="match status" value="1"/>
</dbReference>
<keyword evidence="8" id="KW-1185">Reference proteome</keyword>
<reference evidence="7" key="1">
    <citation type="submission" date="2022-02" db="EMBL/GenBank/DDBJ databases">
        <authorList>
            <person name="Henning P.M."/>
            <person name="McCubbin A.G."/>
            <person name="Shore J.S."/>
        </authorList>
    </citation>
    <scope>NUCLEOTIDE SEQUENCE</scope>
    <source>
        <strain evidence="7">F60SS</strain>
        <tissue evidence="7">Leaves</tissue>
    </source>
</reference>
<evidence type="ECO:0000313" key="8">
    <source>
        <dbReference type="Proteomes" id="UP001141552"/>
    </source>
</evidence>
<dbReference type="FunFam" id="1.10.10.10:FF:000357">
    <property type="entry name" value="Caffeic acid 3-O-methyltransferase"/>
    <property type="match status" value="1"/>
</dbReference>